<comment type="cofactor">
    <cofactor evidence="3">
        <name>(R)-lipoate</name>
        <dbReference type="ChEBI" id="CHEBI:83088"/>
    </cofactor>
    <text evidence="3">Binds 1 lipoyl cofactor covalently.</text>
</comment>
<comment type="function">
    <text evidence="3">The glycine cleavage system catalyzes the degradation of glycine. The H protein shuttles the methylamine group of glycine from the P protein to the T protein.</text>
</comment>
<dbReference type="GO" id="GO:0009249">
    <property type="term" value="P:protein lipoylation"/>
    <property type="evidence" value="ECO:0007669"/>
    <property type="project" value="TreeGrafter"/>
</dbReference>
<keyword evidence="2 3" id="KW-0450">Lipoyl</keyword>
<feature type="domain" description="Lipoyl-binding" evidence="5">
    <location>
        <begin position="18"/>
        <end position="100"/>
    </location>
</feature>
<dbReference type="InterPro" id="IPR033753">
    <property type="entry name" value="GCV_H/Fam206"/>
</dbReference>
<dbReference type="PROSITE" id="PS50968">
    <property type="entry name" value="BIOTINYL_LIPOYL"/>
    <property type="match status" value="1"/>
</dbReference>
<organism evidence="6 7">
    <name type="scientific">Prosthecomicrobium pneumaticum</name>
    <dbReference type="NCBI Taxonomy" id="81895"/>
    <lineage>
        <taxon>Bacteria</taxon>
        <taxon>Pseudomonadati</taxon>
        <taxon>Pseudomonadota</taxon>
        <taxon>Alphaproteobacteria</taxon>
        <taxon>Hyphomicrobiales</taxon>
        <taxon>Kaistiaceae</taxon>
        <taxon>Prosthecomicrobium</taxon>
    </lineage>
</organism>
<keyword evidence="7" id="KW-1185">Reference proteome</keyword>
<dbReference type="RefSeq" id="WP_183853328.1">
    <property type="nucleotide sequence ID" value="NZ_JACHOO010000002.1"/>
</dbReference>
<dbReference type="InterPro" id="IPR017453">
    <property type="entry name" value="GCV_H_sub"/>
</dbReference>
<evidence type="ECO:0000313" key="6">
    <source>
        <dbReference type="EMBL" id="MBB5752036.1"/>
    </source>
</evidence>
<dbReference type="InterPro" id="IPR002930">
    <property type="entry name" value="GCV_H"/>
</dbReference>
<proteinExistence type="inferred from homology"/>
<dbReference type="AlphaFoldDB" id="A0A7W9FJX1"/>
<comment type="similarity">
    <text evidence="1 3">Belongs to the GcvH family.</text>
</comment>
<feature type="modified residue" description="N6-lipoyllysine" evidence="3 4">
    <location>
        <position position="59"/>
    </location>
</feature>
<evidence type="ECO:0000256" key="1">
    <source>
        <dbReference type="ARBA" id="ARBA00009249"/>
    </source>
</evidence>
<protein>
    <recommendedName>
        <fullName evidence="3">Glycine cleavage system H protein</fullName>
    </recommendedName>
</protein>
<dbReference type="SUPFAM" id="SSF51230">
    <property type="entry name" value="Single hybrid motif"/>
    <property type="match status" value="1"/>
</dbReference>
<name>A0A7W9FJX1_9HYPH</name>
<dbReference type="Pfam" id="PF01597">
    <property type="entry name" value="GCV_H"/>
    <property type="match status" value="1"/>
</dbReference>
<evidence type="ECO:0000256" key="3">
    <source>
        <dbReference type="HAMAP-Rule" id="MF_00272"/>
    </source>
</evidence>
<dbReference type="EMBL" id="JACHOO010000002">
    <property type="protein sequence ID" value="MBB5752036.1"/>
    <property type="molecule type" value="Genomic_DNA"/>
</dbReference>
<dbReference type="GO" id="GO:0019464">
    <property type="term" value="P:glycine decarboxylation via glycine cleavage system"/>
    <property type="evidence" value="ECO:0007669"/>
    <property type="project" value="UniProtKB-UniRule"/>
</dbReference>
<evidence type="ECO:0000313" key="7">
    <source>
        <dbReference type="Proteomes" id="UP000523821"/>
    </source>
</evidence>
<comment type="subunit">
    <text evidence="3">The glycine cleavage system is composed of four proteins: P, T, L and H.</text>
</comment>
<dbReference type="NCBIfam" id="NF002270">
    <property type="entry name" value="PRK01202.1"/>
    <property type="match status" value="1"/>
</dbReference>
<dbReference type="PANTHER" id="PTHR11715:SF3">
    <property type="entry name" value="GLYCINE CLEAVAGE SYSTEM H PROTEIN-RELATED"/>
    <property type="match status" value="1"/>
</dbReference>
<sequence>MSKRYTKDHEWIEIAGDEAVFGISHYAQEQLGDVVFVELPEVGKTLEKGGEAAVVESVKAASEVYAPVSGTVTAVNEALVDNPGKVNEAPEGEGWFAKIALSDPSELDGLMDEAAYKAFVETL</sequence>
<evidence type="ECO:0000256" key="2">
    <source>
        <dbReference type="ARBA" id="ARBA00022823"/>
    </source>
</evidence>
<dbReference type="CDD" id="cd06848">
    <property type="entry name" value="GCS_H"/>
    <property type="match status" value="1"/>
</dbReference>
<dbReference type="PROSITE" id="PS00189">
    <property type="entry name" value="LIPOYL"/>
    <property type="match status" value="1"/>
</dbReference>
<evidence type="ECO:0000259" key="5">
    <source>
        <dbReference type="PROSITE" id="PS50968"/>
    </source>
</evidence>
<dbReference type="GO" id="GO:0005960">
    <property type="term" value="C:glycine cleavage complex"/>
    <property type="evidence" value="ECO:0007669"/>
    <property type="project" value="InterPro"/>
</dbReference>
<dbReference type="Proteomes" id="UP000523821">
    <property type="component" value="Unassembled WGS sequence"/>
</dbReference>
<dbReference type="PANTHER" id="PTHR11715">
    <property type="entry name" value="GLYCINE CLEAVAGE SYSTEM H PROTEIN"/>
    <property type="match status" value="1"/>
</dbReference>
<comment type="caution">
    <text evidence="6">The sequence shown here is derived from an EMBL/GenBank/DDBJ whole genome shotgun (WGS) entry which is preliminary data.</text>
</comment>
<dbReference type="HAMAP" id="MF_00272">
    <property type="entry name" value="GcvH"/>
    <property type="match status" value="1"/>
</dbReference>
<evidence type="ECO:0000256" key="4">
    <source>
        <dbReference type="PIRSR" id="PIRSR617453-50"/>
    </source>
</evidence>
<dbReference type="InterPro" id="IPR011053">
    <property type="entry name" value="Single_hybrid_motif"/>
</dbReference>
<reference evidence="6 7" key="1">
    <citation type="submission" date="2020-08" db="EMBL/GenBank/DDBJ databases">
        <title>Genomic Encyclopedia of Type Strains, Phase IV (KMG-IV): sequencing the most valuable type-strain genomes for metagenomic binning, comparative biology and taxonomic classification.</title>
        <authorList>
            <person name="Goeker M."/>
        </authorList>
    </citation>
    <scope>NUCLEOTIDE SEQUENCE [LARGE SCALE GENOMIC DNA]</scope>
    <source>
        <strain evidence="6 7">DSM 16268</strain>
    </source>
</reference>
<dbReference type="NCBIfam" id="TIGR00527">
    <property type="entry name" value="gcvH"/>
    <property type="match status" value="1"/>
</dbReference>
<gene>
    <name evidence="3" type="primary">gcvH</name>
    <name evidence="6" type="ORF">GGQ63_001088</name>
</gene>
<dbReference type="InterPro" id="IPR003016">
    <property type="entry name" value="2-oxoA_DH_lipoyl-BS"/>
</dbReference>
<dbReference type="InterPro" id="IPR000089">
    <property type="entry name" value="Biotin_lipoyl"/>
</dbReference>
<dbReference type="GO" id="GO:0005829">
    <property type="term" value="C:cytosol"/>
    <property type="evidence" value="ECO:0007669"/>
    <property type="project" value="TreeGrafter"/>
</dbReference>
<dbReference type="Gene3D" id="2.40.50.100">
    <property type="match status" value="1"/>
</dbReference>
<accession>A0A7W9FJX1</accession>